<dbReference type="InterPro" id="IPR010402">
    <property type="entry name" value="CCT_domain"/>
</dbReference>
<dbReference type="PROSITE" id="PS00344">
    <property type="entry name" value="GATA_ZN_FINGER_1"/>
    <property type="match status" value="1"/>
</dbReference>
<keyword evidence="7" id="KW-0805">Transcription regulation</keyword>
<evidence type="ECO:0000256" key="3">
    <source>
        <dbReference type="ARBA" id="ARBA00007722"/>
    </source>
</evidence>
<evidence type="ECO:0000256" key="15">
    <source>
        <dbReference type="SAM" id="Phobius"/>
    </source>
</evidence>
<evidence type="ECO:0000256" key="8">
    <source>
        <dbReference type="ARBA" id="ARBA00023125"/>
    </source>
</evidence>
<gene>
    <name evidence="19" type="ORF">FNV43_RR12444</name>
</gene>
<dbReference type="Proteomes" id="UP000796880">
    <property type="component" value="Unassembled WGS sequence"/>
</dbReference>
<evidence type="ECO:0000256" key="7">
    <source>
        <dbReference type="ARBA" id="ARBA00023015"/>
    </source>
</evidence>
<organism evidence="19 20">
    <name type="scientific">Rhamnella rubrinervis</name>
    <dbReference type="NCBI Taxonomy" id="2594499"/>
    <lineage>
        <taxon>Eukaryota</taxon>
        <taxon>Viridiplantae</taxon>
        <taxon>Streptophyta</taxon>
        <taxon>Embryophyta</taxon>
        <taxon>Tracheophyta</taxon>
        <taxon>Spermatophyta</taxon>
        <taxon>Magnoliopsida</taxon>
        <taxon>eudicotyledons</taxon>
        <taxon>Gunneridae</taxon>
        <taxon>Pentapetalae</taxon>
        <taxon>rosids</taxon>
        <taxon>fabids</taxon>
        <taxon>Rosales</taxon>
        <taxon>Rhamnaceae</taxon>
        <taxon>rhamnoid group</taxon>
        <taxon>Rhamneae</taxon>
        <taxon>Rhamnella</taxon>
    </lineage>
</organism>
<evidence type="ECO:0000256" key="14">
    <source>
        <dbReference type="SAM" id="MobiDB-lite"/>
    </source>
</evidence>
<dbReference type="PROSITE" id="PS51320">
    <property type="entry name" value="TIFY"/>
    <property type="match status" value="1"/>
</dbReference>
<dbReference type="Pfam" id="PF00320">
    <property type="entry name" value="GATA"/>
    <property type="match status" value="1"/>
</dbReference>
<evidence type="ECO:0000256" key="9">
    <source>
        <dbReference type="ARBA" id="ARBA00023159"/>
    </source>
</evidence>
<keyword evidence="15" id="KW-0472">Membrane</keyword>
<accession>A0A8K0H7W3</accession>
<protein>
    <recommendedName>
        <fullName evidence="21">GATA transcription factor 25</fullName>
    </recommendedName>
</protein>
<dbReference type="GO" id="GO:0005634">
    <property type="term" value="C:nucleus"/>
    <property type="evidence" value="ECO:0007669"/>
    <property type="project" value="UniProtKB-SubCell"/>
</dbReference>
<keyword evidence="9" id="KW-0010">Activator</keyword>
<feature type="region of interest" description="Disordered" evidence="14">
    <location>
        <begin position="181"/>
        <end position="227"/>
    </location>
</feature>
<dbReference type="InterPro" id="IPR000679">
    <property type="entry name" value="Znf_GATA"/>
</dbReference>
<keyword evidence="6" id="KW-0862">Zinc</keyword>
<dbReference type="GO" id="GO:0006355">
    <property type="term" value="P:regulation of DNA-templated transcription"/>
    <property type="evidence" value="ECO:0007669"/>
    <property type="project" value="InterPro"/>
</dbReference>
<feature type="domain" description="GATA-type" evidence="16">
    <location>
        <begin position="204"/>
        <end position="260"/>
    </location>
</feature>
<proteinExistence type="inferred from homology"/>
<dbReference type="PROSITE" id="PS51017">
    <property type="entry name" value="CCT"/>
    <property type="match status" value="1"/>
</dbReference>
<evidence type="ECO:0000259" key="17">
    <source>
        <dbReference type="PROSITE" id="PS51017"/>
    </source>
</evidence>
<evidence type="ECO:0000256" key="13">
    <source>
        <dbReference type="PROSITE-ProRule" id="PRU00357"/>
    </source>
</evidence>
<evidence type="ECO:0000313" key="19">
    <source>
        <dbReference type="EMBL" id="KAF3447264.1"/>
    </source>
</evidence>
<dbReference type="GO" id="GO:0008270">
    <property type="term" value="F:zinc ion binding"/>
    <property type="evidence" value="ECO:0007669"/>
    <property type="project" value="UniProtKB-KW"/>
</dbReference>
<keyword evidence="10" id="KW-0804">Transcription</keyword>
<evidence type="ECO:0000313" key="20">
    <source>
        <dbReference type="Proteomes" id="UP000796880"/>
    </source>
</evidence>
<comment type="similarity">
    <text evidence="3">Belongs to the type IV zinc-finger family. Class C subfamily.</text>
</comment>
<keyword evidence="11 13" id="KW-0539">Nucleus</keyword>
<comment type="subcellular location">
    <subcellularLocation>
        <location evidence="2 13">Nucleus</location>
    </subcellularLocation>
</comment>
<evidence type="ECO:0000256" key="12">
    <source>
        <dbReference type="PROSITE-ProRule" id="PRU00094"/>
    </source>
</evidence>
<dbReference type="CDD" id="cd00202">
    <property type="entry name" value="ZnF_GATA"/>
    <property type="match status" value="1"/>
</dbReference>
<dbReference type="SMART" id="SM00979">
    <property type="entry name" value="TIFY"/>
    <property type="match status" value="1"/>
</dbReference>
<dbReference type="GO" id="GO:0043565">
    <property type="term" value="F:sequence-specific DNA binding"/>
    <property type="evidence" value="ECO:0007669"/>
    <property type="project" value="InterPro"/>
</dbReference>
<evidence type="ECO:0000256" key="6">
    <source>
        <dbReference type="ARBA" id="ARBA00022833"/>
    </source>
</evidence>
<evidence type="ECO:0000256" key="5">
    <source>
        <dbReference type="ARBA" id="ARBA00022771"/>
    </source>
</evidence>
<dbReference type="PANTHER" id="PTHR46125:SF20">
    <property type="entry name" value="GATA TRANSCRIPTION FACTOR 25"/>
    <property type="match status" value="1"/>
</dbReference>
<dbReference type="Pfam" id="PF06203">
    <property type="entry name" value="CCT"/>
    <property type="match status" value="1"/>
</dbReference>
<feature type="domain" description="CCT" evidence="17">
    <location>
        <begin position="142"/>
        <end position="184"/>
    </location>
</feature>
<dbReference type="EMBL" id="VOIH02000005">
    <property type="protein sequence ID" value="KAF3447264.1"/>
    <property type="molecule type" value="Genomic_DNA"/>
</dbReference>
<keyword evidence="20" id="KW-1185">Reference proteome</keyword>
<evidence type="ECO:0008006" key="21">
    <source>
        <dbReference type="Google" id="ProtNLM"/>
    </source>
</evidence>
<dbReference type="Gene3D" id="3.30.50.10">
    <property type="entry name" value="Erythroid Transcription Factor GATA-1, subunit A"/>
    <property type="match status" value="1"/>
</dbReference>
<dbReference type="OrthoDB" id="2162994at2759"/>
<dbReference type="InterPro" id="IPR013088">
    <property type="entry name" value="Znf_NHR/GATA"/>
</dbReference>
<evidence type="ECO:0000259" key="18">
    <source>
        <dbReference type="PROSITE" id="PS51320"/>
    </source>
</evidence>
<feature type="domain" description="Tify" evidence="18">
    <location>
        <begin position="76"/>
        <end position="111"/>
    </location>
</feature>
<dbReference type="PROSITE" id="PS50114">
    <property type="entry name" value="GATA_ZN_FINGER_2"/>
    <property type="match status" value="1"/>
</dbReference>
<dbReference type="SUPFAM" id="SSF57716">
    <property type="entry name" value="Glucocorticoid receptor-like (DNA-binding domain)"/>
    <property type="match status" value="1"/>
</dbReference>
<dbReference type="SMART" id="SM00401">
    <property type="entry name" value="ZnF_GATA"/>
    <property type="match status" value="1"/>
</dbReference>
<keyword evidence="8" id="KW-0238">DNA-binding</keyword>
<dbReference type="AlphaFoldDB" id="A0A8K0H7W3"/>
<dbReference type="InterPro" id="IPR045280">
    <property type="entry name" value="TIFY-like"/>
</dbReference>
<evidence type="ECO:0000256" key="1">
    <source>
        <dbReference type="ARBA" id="ARBA00002206"/>
    </source>
</evidence>
<keyword evidence="4" id="KW-0479">Metal-binding</keyword>
<dbReference type="Pfam" id="PF06200">
    <property type="entry name" value="tify"/>
    <property type="match status" value="1"/>
</dbReference>
<feature type="transmembrane region" description="Helical" evidence="15">
    <location>
        <begin position="443"/>
        <end position="463"/>
    </location>
</feature>
<dbReference type="InterPro" id="IPR010399">
    <property type="entry name" value="Tify_dom"/>
</dbReference>
<keyword evidence="5 12" id="KW-0863">Zinc-finger</keyword>
<dbReference type="PANTHER" id="PTHR46125">
    <property type="entry name" value="GATA TRANSCRIPTION FACTOR 28"/>
    <property type="match status" value="1"/>
</dbReference>
<sequence length="503" mass="55056">MYGNAQPMNQIVAAGDDDDATSVGAESIDNPHIRYDAHHALEEAGGGVGAGVVDDVTTDSVYAPASVGSSELALQRGDDNSQLTLSFRGQVYVFDAVTPDKVQAVLLLLGGCELSSGAQGVDMASQNQRGVADFPRCSQPHRAASLSRFRQKRKERCFDKKVRYSVRQEVALRMQRNKGQFTSAKRPDGTYSWSAVQESGQDDSPPETSCTHCGISSKSTPMMRRGPSGPRSLCNACGLFWANRGTLRDLSKRTQDLSSTPAHQVPDVLLITTVIYKMVHELCQLEPKLFKARLNKYDGDVTIVGQIYLAVKRMERDRAGYVRQISPEEPSPPPAHPCASLDLLVIFIFDKALSAIFLVELVLQVYLAAIGATRRSLWVCCYSLFGAKLKNKSNDKAKLNCNLSKSGGEYYIILHYYLELNPDYLDTIADFSLIIGIAKGYRLLVLLYSAIEGGGVIVFLNILSCGIGRKSSWVKLRVMIQTVEVPLELAFSNGDSSALIADH</sequence>
<reference evidence="19" key="1">
    <citation type="submission" date="2020-03" db="EMBL/GenBank/DDBJ databases">
        <title>A high-quality chromosome-level genome assembly of a woody plant with both climbing and erect habits, Rhamnella rubrinervis.</title>
        <authorList>
            <person name="Lu Z."/>
            <person name="Yang Y."/>
            <person name="Zhu X."/>
            <person name="Sun Y."/>
        </authorList>
    </citation>
    <scope>NUCLEOTIDE SEQUENCE</scope>
    <source>
        <strain evidence="19">BYM</strain>
        <tissue evidence="19">Leaf</tissue>
    </source>
</reference>
<comment type="function">
    <text evidence="1">Transcriptional activator that specifically binds 5'-GATA-3' or 5'-GAT-3' motifs within gene promoters.</text>
</comment>
<keyword evidence="15" id="KW-1133">Transmembrane helix</keyword>
<evidence type="ECO:0000259" key="16">
    <source>
        <dbReference type="PROSITE" id="PS50114"/>
    </source>
</evidence>
<evidence type="ECO:0000256" key="4">
    <source>
        <dbReference type="ARBA" id="ARBA00022723"/>
    </source>
</evidence>
<keyword evidence="15" id="KW-0812">Transmembrane</keyword>
<feature type="compositionally biased region" description="Polar residues" evidence="14">
    <location>
        <begin position="206"/>
        <end position="220"/>
    </location>
</feature>
<name>A0A8K0H7W3_9ROSA</name>
<evidence type="ECO:0000256" key="10">
    <source>
        <dbReference type="ARBA" id="ARBA00023163"/>
    </source>
</evidence>
<evidence type="ECO:0000256" key="11">
    <source>
        <dbReference type="ARBA" id="ARBA00023242"/>
    </source>
</evidence>
<comment type="caution">
    <text evidence="19">The sequence shown here is derived from an EMBL/GenBank/DDBJ whole genome shotgun (WGS) entry which is preliminary data.</text>
</comment>
<evidence type="ECO:0000256" key="2">
    <source>
        <dbReference type="ARBA" id="ARBA00004123"/>
    </source>
</evidence>